<evidence type="ECO:0000313" key="7">
    <source>
        <dbReference type="EMBL" id="OQE16403.1"/>
    </source>
</evidence>
<keyword evidence="1" id="KW-0805">Transcription regulation</keyword>
<dbReference type="SMART" id="SM00066">
    <property type="entry name" value="GAL4"/>
    <property type="match status" value="1"/>
</dbReference>
<name>A0A1V6SS57_9EURO</name>
<sequence>MGDGGRNFRPIAPRSIPLVGGGGGGGGEKSPAGGASGIPEEGKMKRASTACKECQKRRTRCTGMPCSECVTHGRECITDELSDKRRKASARRTQEELVDLRGFVDQILTVLRISDPATLQHLIQTIRAAGENYDEIRGVVTQILHSHSRTPQSSDPNLHQSPQIPQIPQIPHPEMDPNMVDPSMRHYYNPNQQ</sequence>
<accession>A0A1V6SS57</accession>
<evidence type="ECO:0000259" key="6">
    <source>
        <dbReference type="SMART" id="SM00066"/>
    </source>
</evidence>
<dbReference type="GO" id="GO:0008270">
    <property type="term" value="F:zinc ion binding"/>
    <property type="evidence" value="ECO:0007669"/>
    <property type="project" value="InterPro"/>
</dbReference>
<dbReference type="Proteomes" id="UP000191285">
    <property type="component" value="Unassembled WGS sequence"/>
</dbReference>
<dbReference type="EMBL" id="MLKD01000024">
    <property type="protein sequence ID" value="OQE16403.1"/>
    <property type="molecule type" value="Genomic_DNA"/>
</dbReference>
<dbReference type="InterPro" id="IPR053187">
    <property type="entry name" value="Notoamide_regulator"/>
</dbReference>
<keyword evidence="8" id="KW-1185">Reference proteome</keyword>
<feature type="region of interest" description="Disordered" evidence="5">
    <location>
        <begin position="146"/>
        <end position="193"/>
    </location>
</feature>
<keyword evidence="4" id="KW-0539">Nucleus</keyword>
<dbReference type="SUPFAM" id="SSF57701">
    <property type="entry name" value="Zn2/Cys6 DNA-binding domain"/>
    <property type="match status" value="1"/>
</dbReference>
<evidence type="ECO:0000256" key="1">
    <source>
        <dbReference type="ARBA" id="ARBA00023015"/>
    </source>
</evidence>
<dbReference type="PANTHER" id="PTHR47256:SF9">
    <property type="entry name" value="ZN(II)2CYS6 TRANSCRIPTION FACTOR (EUROFUNG)"/>
    <property type="match status" value="1"/>
</dbReference>
<evidence type="ECO:0000313" key="8">
    <source>
        <dbReference type="Proteomes" id="UP000191285"/>
    </source>
</evidence>
<evidence type="ECO:0000256" key="2">
    <source>
        <dbReference type="ARBA" id="ARBA00023125"/>
    </source>
</evidence>
<feature type="compositionally biased region" description="Gly residues" evidence="5">
    <location>
        <begin position="19"/>
        <end position="28"/>
    </location>
</feature>
<dbReference type="STRING" id="303698.A0A1V6SS57"/>
<keyword evidence="3" id="KW-0804">Transcription</keyword>
<proteinExistence type="predicted"/>
<feature type="region of interest" description="Disordered" evidence="5">
    <location>
        <begin position="1"/>
        <end position="43"/>
    </location>
</feature>
<protein>
    <recommendedName>
        <fullName evidence="6">Zn(2)-C6 fungal-type domain-containing protein</fullName>
    </recommendedName>
</protein>
<keyword evidence="2" id="KW-0238">DNA-binding</keyword>
<dbReference type="GO" id="GO:0000981">
    <property type="term" value="F:DNA-binding transcription factor activity, RNA polymerase II-specific"/>
    <property type="evidence" value="ECO:0007669"/>
    <property type="project" value="InterPro"/>
</dbReference>
<feature type="domain" description="Zn(2)-C6 fungal-type" evidence="6">
    <location>
        <begin position="45"/>
        <end position="87"/>
    </location>
</feature>
<feature type="compositionally biased region" description="Polar residues" evidence="5">
    <location>
        <begin position="146"/>
        <end position="161"/>
    </location>
</feature>
<evidence type="ECO:0000256" key="3">
    <source>
        <dbReference type="ARBA" id="ARBA00023163"/>
    </source>
</evidence>
<dbReference type="InterPro" id="IPR036864">
    <property type="entry name" value="Zn2-C6_fun-type_DNA-bd_sf"/>
</dbReference>
<dbReference type="InterPro" id="IPR001138">
    <property type="entry name" value="Zn2Cys6_DnaBD"/>
</dbReference>
<dbReference type="AlphaFoldDB" id="A0A1V6SS57"/>
<evidence type="ECO:0000256" key="4">
    <source>
        <dbReference type="ARBA" id="ARBA00023242"/>
    </source>
</evidence>
<reference evidence="8" key="1">
    <citation type="journal article" date="2017" name="Nat. Microbiol.">
        <title>Global analysis of biosynthetic gene clusters reveals vast potential of secondary metabolite production in Penicillium species.</title>
        <authorList>
            <person name="Nielsen J.C."/>
            <person name="Grijseels S."/>
            <person name="Prigent S."/>
            <person name="Ji B."/>
            <person name="Dainat J."/>
            <person name="Nielsen K.F."/>
            <person name="Frisvad J.C."/>
            <person name="Workman M."/>
            <person name="Nielsen J."/>
        </authorList>
    </citation>
    <scope>NUCLEOTIDE SEQUENCE [LARGE SCALE GENOMIC DNA]</scope>
    <source>
        <strain evidence="8">IBT 24891</strain>
    </source>
</reference>
<comment type="caution">
    <text evidence="7">The sequence shown here is derived from an EMBL/GenBank/DDBJ whole genome shotgun (WGS) entry which is preliminary data.</text>
</comment>
<dbReference type="OrthoDB" id="4356994at2759"/>
<dbReference type="PANTHER" id="PTHR47256">
    <property type="entry name" value="ZN(II)2CYS6 TRANSCRIPTION FACTOR (EUROFUNG)-RELATED"/>
    <property type="match status" value="1"/>
</dbReference>
<dbReference type="GO" id="GO:0003677">
    <property type="term" value="F:DNA binding"/>
    <property type="evidence" value="ECO:0007669"/>
    <property type="project" value="UniProtKB-KW"/>
</dbReference>
<dbReference type="Pfam" id="PF00172">
    <property type="entry name" value="Zn_clus"/>
    <property type="match status" value="1"/>
</dbReference>
<dbReference type="CDD" id="cd00067">
    <property type="entry name" value="GAL4"/>
    <property type="match status" value="1"/>
</dbReference>
<gene>
    <name evidence="7" type="ORF">PENSTE_c024G00946</name>
</gene>
<dbReference type="Gene3D" id="4.10.240.10">
    <property type="entry name" value="Zn(2)-C6 fungal-type DNA-binding domain"/>
    <property type="match status" value="1"/>
</dbReference>
<evidence type="ECO:0000256" key="5">
    <source>
        <dbReference type="SAM" id="MobiDB-lite"/>
    </source>
</evidence>
<organism evidence="7 8">
    <name type="scientific">Penicillium steckii</name>
    <dbReference type="NCBI Taxonomy" id="303698"/>
    <lineage>
        <taxon>Eukaryota</taxon>
        <taxon>Fungi</taxon>
        <taxon>Dikarya</taxon>
        <taxon>Ascomycota</taxon>
        <taxon>Pezizomycotina</taxon>
        <taxon>Eurotiomycetes</taxon>
        <taxon>Eurotiomycetidae</taxon>
        <taxon>Eurotiales</taxon>
        <taxon>Aspergillaceae</taxon>
        <taxon>Penicillium</taxon>
    </lineage>
</organism>